<dbReference type="GO" id="GO:0004146">
    <property type="term" value="F:dihydrofolate reductase activity"/>
    <property type="evidence" value="ECO:0007669"/>
    <property type="project" value="InterPro"/>
</dbReference>
<proteinExistence type="predicted"/>
<dbReference type="InterPro" id="IPR001796">
    <property type="entry name" value="DHFR_dom"/>
</dbReference>
<name>A0A0G0MVT1_9BACT</name>
<evidence type="ECO:0000313" key="3">
    <source>
        <dbReference type="Proteomes" id="UP000033935"/>
    </source>
</evidence>
<dbReference type="PRINTS" id="PR00070">
    <property type="entry name" value="DHFR"/>
</dbReference>
<dbReference type="InterPro" id="IPR024072">
    <property type="entry name" value="DHFR-like_dom_sf"/>
</dbReference>
<accession>A0A0G0MVT1</accession>
<dbReference type="SUPFAM" id="SSF53597">
    <property type="entry name" value="Dihydrofolate reductase-like"/>
    <property type="match status" value="1"/>
</dbReference>
<dbReference type="CDD" id="cd00209">
    <property type="entry name" value="DHFR"/>
    <property type="match status" value="1"/>
</dbReference>
<dbReference type="PATRIC" id="fig|1618995.3.peg.354"/>
<gene>
    <name evidence="2" type="ORF">UT30_C0006G0040</name>
</gene>
<dbReference type="PROSITE" id="PS51330">
    <property type="entry name" value="DHFR_2"/>
    <property type="match status" value="1"/>
</dbReference>
<dbReference type="Pfam" id="PF00186">
    <property type="entry name" value="DHFR_1"/>
    <property type="match status" value="1"/>
</dbReference>
<dbReference type="PANTHER" id="PTHR38011:SF11">
    <property type="entry name" value="2,5-DIAMINO-6-RIBOSYLAMINO-4(3H)-PYRIMIDINONE 5'-PHOSPHATE REDUCTASE"/>
    <property type="match status" value="1"/>
</dbReference>
<comment type="caution">
    <text evidence="2">The sequence shown here is derived from an EMBL/GenBank/DDBJ whole genome shotgun (WGS) entry which is preliminary data.</text>
</comment>
<dbReference type="GO" id="GO:0046654">
    <property type="term" value="P:tetrahydrofolate biosynthetic process"/>
    <property type="evidence" value="ECO:0007669"/>
    <property type="project" value="InterPro"/>
</dbReference>
<organism evidence="2 3">
    <name type="scientific">Candidatus Uhrbacteria bacterium GW2011_GWF2_39_13</name>
    <dbReference type="NCBI Taxonomy" id="1618995"/>
    <lineage>
        <taxon>Bacteria</taxon>
        <taxon>Candidatus Uhriibacteriota</taxon>
    </lineage>
</organism>
<dbReference type="PANTHER" id="PTHR38011">
    <property type="entry name" value="DIHYDROFOLATE REDUCTASE FAMILY PROTEIN (AFU_ORTHOLOGUE AFUA_8G06820)"/>
    <property type="match status" value="1"/>
</dbReference>
<feature type="domain" description="DHFR" evidence="1">
    <location>
        <begin position="2"/>
        <end position="166"/>
    </location>
</feature>
<dbReference type="InterPro" id="IPR050765">
    <property type="entry name" value="Riboflavin_Biosynth_HTPR"/>
</dbReference>
<dbReference type="Proteomes" id="UP000033935">
    <property type="component" value="Unassembled WGS sequence"/>
</dbReference>
<protein>
    <submittedName>
        <fullName evidence="2">Bifunctional deaminase-reductase domain protein</fullName>
    </submittedName>
</protein>
<sequence>MEIWLIAAISANGFIAESSDQRSLDWTSKEDTRFFVEKTKEAGVVIMGRKTFETIGKPLKGRRLIVMTRHEGMKTQMEGVEFSTLSPVELINKLTQEGIESFVIAGGSSIYSQFLQAGLVTDLYLTIEPVLFGTGVSFASGFDRMNLNLVEVRKLNEQSVLLHYKV</sequence>
<reference evidence="2 3" key="1">
    <citation type="journal article" date="2015" name="Nature">
        <title>rRNA introns, odd ribosomes, and small enigmatic genomes across a large radiation of phyla.</title>
        <authorList>
            <person name="Brown C.T."/>
            <person name="Hug L.A."/>
            <person name="Thomas B.C."/>
            <person name="Sharon I."/>
            <person name="Castelle C.J."/>
            <person name="Singh A."/>
            <person name="Wilkins M.J."/>
            <person name="Williams K.H."/>
            <person name="Banfield J.F."/>
        </authorList>
    </citation>
    <scope>NUCLEOTIDE SEQUENCE [LARGE SCALE GENOMIC DNA]</scope>
</reference>
<dbReference type="Gene3D" id="3.40.430.10">
    <property type="entry name" value="Dihydrofolate Reductase, subunit A"/>
    <property type="match status" value="1"/>
</dbReference>
<evidence type="ECO:0000259" key="1">
    <source>
        <dbReference type="PROSITE" id="PS51330"/>
    </source>
</evidence>
<dbReference type="EMBL" id="LBWG01000006">
    <property type="protein sequence ID" value="KKR04546.1"/>
    <property type="molecule type" value="Genomic_DNA"/>
</dbReference>
<evidence type="ECO:0000313" key="2">
    <source>
        <dbReference type="EMBL" id="KKR04546.1"/>
    </source>
</evidence>
<dbReference type="AlphaFoldDB" id="A0A0G0MVT1"/>